<dbReference type="AlphaFoldDB" id="A0A9W4XSA0"/>
<evidence type="ECO:0000256" key="1">
    <source>
        <dbReference type="SAM" id="SignalP"/>
    </source>
</evidence>
<protein>
    <recommendedName>
        <fullName evidence="4">Secreted protein</fullName>
    </recommendedName>
</protein>
<comment type="caution">
    <text evidence="2">The sequence shown here is derived from an EMBL/GenBank/DDBJ whole genome shotgun (WGS) entry which is preliminary data.</text>
</comment>
<evidence type="ECO:0000313" key="2">
    <source>
        <dbReference type="EMBL" id="CAI6335706.1"/>
    </source>
</evidence>
<dbReference type="Proteomes" id="UP001152607">
    <property type="component" value="Unassembled WGS sequence"/>
</dbReference>
<evidence type="ECO:0008006" key="4">
    <source>
        <dbReference type="Google" id="ProtNLM"/>
    </source>
</evidence>
<name>A0A9W4XSA0_9PLEO</name>
<feature type="chain" id="PRO_5040962196" description="Secreted protein" evidence="1">
    <location>
        <begin position="25"/>
        <end position="67"/>
    </location>
</feature>
<gene>
    <name evidence="2" type="ORF">PDIGIT_LOCUS8791</name>
</gene>
<dbReference type="EMBL" id="CAOQHR010000006">
    <property type="protein sequence ID" value="CAI6335706.1"/>
    <property type="molecule type" value="Genomic_DNA"/>
</dbReference>
<proteinExistence type="predicted"/>
<feature type="signal peptide" evidence="1">
    <location>
        <begin position="1"/>
        <end position="24"/>
    </location>
</feature>
<sequence>MYHLDVSMAGTGVTLLSSLSLALCRRCCKTCHHDDGGWCRRLKAAGLLFQSSRDALSGSNQLGEVLR</sequence>
<keyword evidence="1" id="KW-0732">Signal</keyword>
<organism evidence="2 3">
    <name type="scientific">Periconia digitata</name>
    <dbReference type="NCBI Taxonomy" id="1303443"/>
    <lineage>
        <taxon>Eukaryota</taxon>
        <taxon>Fungi</taxon>
        <taxon>Dikarya</taxon>
        <taxon>Ascomycota</taxon>
        <taxon>Pezizomycotina</taxon>
        <taxon>Dothideomycetes</taxon>
        <taxon>Pleosporomycetidae</taxon>
        <taxon>Pleosporales</taxon>
        <taxon>Massarineae</taxon>
        <taxon>Periconiaceae</taxon>
        <taxon>Periconia</taxon>
    </lineage>
</organism>
<keyword evidence="3" id="KW-1185">Reference proteome</keyword>
<reference evidence="2" key="1">
    <citation type="submission" date="2023-01" db="EMBL/GenBank/DDBJ databases">
        <authorList>
            <person name="Van Ghelder C."/>
            <person name="Rancurel C."/>
        </authorList>
    </citation>
    <scope>NUCLEOTIDE SEQUENCE</scope>
    <source>
        <strain evidence="2">CNCM I-4278</strain>
    </source>
</reference>
<accession>A0A9W4XSA0</accession>
<evidence type="ECO:0000313" key="3">
    <source>
        <dbReference type="Proteomes" id="UP001152607"/>
    </source>
</evidence>